<accession>A0A1D8EXW5</accession>
<protein>
    <submittedName>
        <fullName evidence="1">Uncharacterized protein</fullName>
    </submittedName>
</protein>
<keyword evidence="2" id="KW-1185">Reference proteome</keyword>
<evidence type="ECO:0000313" key="2">
    <source>
        <dbReference type="Proteomes" id="UP000221399"/>
    </source>
</evidence>
<gene>
    <name evidence="1" type="ORF">SEA_KERSH_64</name>
</gene>
<proteinExistence type="predicted"/>
<name>A0A1D8EXW5_9CAUD</name>
<dbReference type="EMBL" id="KX610764">
    <property type="protein sequence ID" value="AOT26044.1"/>
    <property type="molecule type" value="Genomic_DNA"/>
</dbReference>
<sequence length="77" mass="8300">MVVDTRVITARDDAKAAAAALDDARCALHELLSEGPPLQFLDREALELNLEVVSKALSRVDAVIGSLDRLADRWTAA</sequence>
<reference evidence="1 2" key="1">
    <citation type="submission" date="2016-07" db="EMBL/GenBank/DDBJ databases">
        <authorList>
            <person name="Ambulkar S."/>
            <person name="Bapat J.P."/>
            <person name="Board N.L."/>
            <person name="Bracha T.W."/>
            <person name="Byeon E."/>
            <person name="Chang J."/>
            <person name="Couzens C.K."/>
            <person name="Dorsey D.M."/>
            <person name="Eghbali A."/>
            <person name="Escueta D.P."/>
            <person name="Fanton A.G."/>
            <person name="Fernandez L.A."/>
            <person name="Guy S.E."/>
            <person name="Harman T.S."/>
            <person name="Hawkins B.L."/>
            <person name="Hollingsworth D.R."/>
            <person name="Hu A.S."/>
            <person name="Knight E.A."/>
            <person name="Lum G.R."/>
            <person name="Modi R.N."/>
            <person name="Narala R.V."/>
            <person name="Park J.Y."/>
            <person name="Parkhurst M.J."/>
            <person name="Tahami K."/>
            <person name="Tjitro A.M."/>
            <person name="Westeinde E.A."/>
            <person name="Yu M.E."/>
            <person name="Cohen L.B."/>
            <person name="Riley E."/>
            <person name="Pogliano K."/>
            <person name="Pogliano J."/>
            <person name="Butler M."/>
            <person name="Warner M.H."/>
            <person name="Garlena R.A."/>
            <person name="Russell D.A."/>
            <person name="Pope W.H."/>
            <person name="Jacobs-Sera D."/>
            <person name="Hendrix R.W."/>
            <person name="Hatfull G.F."/>
        </authorList>
    </citation>
    <scope>NUCLEOTIDE SEQUENCE [LARGE SCALE GENOMIC DNA]</scope>
</reference>
<dbReference type="Proteomes" id="UP000221399">
    <property type="component" value="Genome"/>
</dbReference>
<evidence type="ECO:0000313" key="1">
    <source>
        <dbReference type="EMBL" id="AOT26044.1"/>
    </source>
</evidence>
<organism evidence="1 2">
    <name type="scientific">Mycobacterium phage Kersh</name>
    <dbReference type="NCBI Taxonomy" id="1897501"/>
    <lineage>
        <taxon>Viruses</taxon>
        <taxon>Duplodnaviria</taxon>
        <taxon>Heunggongvirae</taxon>
        <taxon>Uroviricota</taxon>
        <taxon>Caudoviricetes</taxon>
        <taxon>Gracegardnervirinae</taxon>
        <taxon>Cheoctovirus</taxon>
        <taxon>Cheoctovirus kersh</taxon>
    </lineage>
</organism>